<dbReference type="PANTHER" id="PTHR28581">
    <property type="entry name" value="CONSORTIN"/>
    <property type="match status" value="1"/>
</dbReference>
<proteinExistence type="predicted"/>
<dbReference type="InterPro" id="IPR042318">
    <property type="entry name" value="Consortin"/>
</dbReference>
<feature type="domain" description="Consortin N-terminal" evidence="2">
    <location>
        <begin position="140"/>
        <end position="189"/>
    </location>
</feature>
<reference evidence="3 4" key="1">
    <citation type="submission" date="2018-04" db="EMBL/GenBank/DDBJ databases">
        <title>The genome of golden apple snail Pomacea canaliculata provides insight into stress tolerance and invasive adaptation.</title>
        <authorList>
            <person name="Liu C."/>
            <person name="Liu B."/>
            <person name="Ren Y."/>
            <person name="Zhang Y."/>
            <person name="Wang H."/>
            <person name="Li S."/>
            <person name="Jiang F."/>
            <person name="Yin L."/>
            <person name="Zhang G."/>
            <person name="Qian W."/>
            <person name="Fan W."/>
        </authorList>
    </citation>
    <scope>NUCLEOTIDE SEQUENCE [LARGE SCALE GENOMIC DNA]</scope>
    <source>
        <strain evidence="3">SZHN2017</strain>
        <tissue evidence="3">Muscle</tissue>
    </source>
</reference>
<feature type="region of interest" description="Disordered" evidence="1">
    <location>
        <begin position="280"/>
        <end position="351"/>
    </location>
</feature>
<keyword evidence="4" id="KW-1185">Reference proteome</keyword>
<evidence type="ECO:0000313" key="3">
    <source>
        <dbReference type="EMBL" id="PVD26022.1"/>
    </source>
</evidence>
<gene>
    <name evidence="3" type="ORF">C0Q70_13690</name>
</gene>
<dbReference type="AlphaFoldDB" id="A0A2T7NXY0"/>
<dbReference type="Gene3D" id="1.25.40.10">
    <property type="entry name" value="Tetratricopeptide repeat domain"/>
    <property type="match status" value="2"/>
</dbReference>
<dbReference type="Proteomes" id="UP000245119">
    <property type="component" value="Linkage Group LG8"/>
</dbReference>
<dbReference type="SUPFAM" id="SSF48452">
    <property type="entry name" value="TPR-like"/>
    <property type="match status" value="1"/>
</dbReference>
<feature type="compositionally biased region" description="Basic and acidic residues" evidence="1">
    <location>
        <begin position="320"/>
        <end position="338"/>
    </location>
</feature>
<dbReference type="GO" id="GO:0030133">
    <property type="term" value="C:transport vesicle"/>
    <property type="evidence" value="ECO:0007669"/>
    <property type="project" value="TreeGrafter"/>
</dbReference>
<sequence length="351" mass="39810">MLRCKLMSLHANMDGAFELSHRDENVNSANVIKVGDYNSSNCTVQELNNEKKCPLEPGEACDLQETLSDLECPKAGNEHVSEESVIKGTKTSLGDKSALDAEGRNQLFAQGVMLDRQGKKEEALKHYLNCLFGLSRETRFVLLPQCLRNIAEIYYEMQEYDKAIHFIQAEKLYYENALINTEEIQKKLDEMQLTKRKEEPTTEVHDLTAEVLRAEEFEHLAKLCMDHKQPQLAMEYAGKCSQMRQQVLGEHHPKTKESLDLFASLYAEAGKQQYIDSLEAFSNGGEDGSSPETQDSEELAPVTPTLEGSPVSILRHRKNSDREKKQVRFHESVVDPTHRQQGSNIQSSYIL</sequence>
<dbReference type="PANTHER" id="PTHR28581:SF2">
    <property type="entry name" value="NUTRITIONALLY-REGULATED ADIPOSE AND CARDIAC ENRICHED PROTEIN HOMOLOG ISOFORM X1"/>
    <property type="match status" value="1"/>
</dbReference>
<dbReference type="EMBL" id="PZQS01000008">
    <property type="protein sequence ID" value="PVD26022.1"/>
    <property type="molecule type" value="Genomic_DNA"/>
</dbReference>
<feature type="compositionally biased region" description="Polar residues" evidence="1">
    <location>
        <begin position="339"/>
        <end position="351"/>
    </location>
</feature>
<dbReference type="Pfam" id="PF13374">
    <property type="entry name" value="TPR_10"/>
    <property type="match status" value="1"/>
</dbReference>
<accession>A0A2T7NXY0</accession>
<organism evidence="3 4">
    <name type="scientific">Pomacea canaliculata</name>
    <name type="common">Golden apple snail</name>
    <dbReference type="NCBI Taxonomy" id="400727"/>
    <lineage>
        <taxon>Eukaryota</taxon>
        <taxon>Metazoa</taxon>
        <taxon>Spiralia</taxon>
        <taxon>Lophotrochozoa</taxon>
        <taxon>Mollusca</taxon>
        <taxon>Gastropoda</taxon>
        <taxon>Caenogastropoda</taxon>
        <taxon>Architaenioglossa</taxon>
        <taxon>Ampullarioidea</taxon>
        <taxon>Ampullariidae</taxon>
        <taxon>Pomacea</taxon>
    </lineage>
</organism>
<dbReference type="OrthoDB" id="9946233at2759"/>
<dbReference type="Pfam" id="PF22883">
    <property type="entry name" value="Consortin_N"/>
    <property type="match status" value="1"/>
</dbReference>
<dbReference type="GO" id="GO:0071253">
    <property type="term" value="F:connexin binding"/>
    <property type="evidence" value="ECO:0007669"/>
    <property type="project" value="InterPro"/>
</dbReference>
<dbReference type="GO" id="GO:0005886">
    <property type="term" value="C:plasma membrane"/>
    <property type="evidence" value="ECO:0007669"/>
    <property type="project" value="TreeGrafter"/>
</dbReference>
<name>A0A2T7NXY0_POMCA</name>
<protein>
    <recommendedName>
        <fullName evidence="2">Consortin N-terminal domain-containing protein</fullName>
    </recommendedName>
</protein>
<dbReference type="GO" id="GO:0042998">
    <property type="term" value="P:positive regulation of Golgi to plasma membrane protein transport"/>
    <property type="evidence" value="ECO:0007669"/>
    <property type="project" value="TreeGrafter"/>
</dbReference>
<dbReference type="InterPro" id="IPR011990">
    <property type="entry name" value="TPR-like_helical_dom_sf"/>
</dbReference>
<evidence type="ECO:0000256" key="1">
    <source>
        <dbReference type="SAM" id="MobiDB-lite"/>
    </source>
</evidence>
<evidence type="ECO:0000313" key="4">
    <source>
        <dbReference type="Proteomes" id="UP000245119"/>
    </source>
</evidence>
<comment type="caution">
    <text evidence="3">The sequence shown here is derived from an EMBL/GenBank/DDBJ whole genome shotgun (WGS) entry which is preliminary data.</text>
</comment>
<dbReference type="GO" id="GO:0005802">
    <property type="term" value="C:trans-Golgi network"/>
    <property type="evidence" value="ECO:0007669"/>
    <property type="project" value="InterPro"/>
</dbReference>
<dbReference type="InterPro" id="IPR054132">
    <property type="entry name" value="Consortin_N"/>
</dbReference>
<evidence type="ECO:0000259" key="2">
    <source>
        <dbReference type="Pfam" id="PF22883"/>
    </source>
</evidence>